<dbReference type="PROSITE" id="PS51257">
    <property type="entry name" value="PROKAR_LIPOPROTEIN"/>
    <property type="match status" value="1"/>
</dbReference>
<protein>
    <submittedName>
        <fullName evidence="5">Outer membrane protein YfgL, lipoprotein component of the protein assembly complex (Forms a complex with YaeT, YfiO, and NlpB)</fullName>
    </submittedName>
</protein>
<dbReference type="InterPro" id="IPR017687">
    <property type="entry name" value="BamB"/>
</dbReference>
<name>A0A3B0Z0A8_9ZZZZ</name>
<reference evidence="5" key="1">
    <citation type="submission" date="2018-06" db="EMBL/GenBank/DDBJ databases">
        <authorList>
            <person name="Zhirakovskaya E."/>
        </authorList>
    </citation>
    <scope>NUCLEOTIDE SEQUENCE</scope>
</reference>
<keyword evidence="1" id="KW-0732">Signal</keyword>
<dbReference type="InterPro" id="IPR002372">
    <property type="entry name" value="PQQ_rpt_dom"/>
</dbReference>
<dbReference type="Pfam" id="PF13360">
    <property type="entry name" value="PQQ_2"/>
    <property type="match status" value="1"/>
</dbReference>
<dbReference type="Gene3D" id="2.130.10.10">
    <property type="entry name" value="YVTN repeat-like/Quinoprotein amine dehydrogenase"/>
    <property type="match status" value="1"/>
</dbReference>
<accession>A0A3B0Z0A8</accession>
<dbReference type="SUPFAM" id="SSF50998">
    <property type="entry name" value="Quinoprotein alcohol dehydrogenase-like"/>
    <property type="match status" value="1"/>
</dbReference>
<gene>
    <name evidence="5" type="ORF">MNBD_GAMMA12-3602</name>
</gene>
<dbReference type="InterPro" id="IPR011047">
    <property type="entry name" value="Quinoprotein_ADH-like_sf"/>
</dbReference>
<evidence type="ECO:0000313" key="5">
    <source>
        <dbReference type="EMBL" id="VAW80962.1"/>
    </source>
</evidence>
<dbReference type="InterPro" id="IPR015943">
    <property type="entry name" value="WD40/YVTN_repeat-like_dom_sf"/>
</dbReference>
<sequence>MFRIVKVSKLIFIVVIGGLVASIAACSKFSAKDNVEQPTKLQSVKASIKIRNVWDHNAGVGTAKLSFRLRPAIQNRVVYTADVKGRVNAYSLDKGKRLWTVNLKKPVSSGPTVGGDLLVMGTTDGEVIALNIKTGKKSWLSRVSSEVLAAPLIEENIVVVRTINGILQGLAVDTGESVWIYRRRAPLLTMRGNSSPVAWKGLLYTGFDDGKMASIKTSTGRLIWEQAITLVRGRTELDRLVDIDSDPYVHNGVLFVVTFQGKLAAINIRARQLMWSRKLSSFKNITVDEKRVYVTDEKSRVWAFDNQTGVSVWKQEKLLNRKLTGPASSGEYVVVGDLKGYLHWINKSDGSIVARSRGDKSGFIESPVAVDDYIVSIGRSGTLSVHKAVPLKKK</sequence>
<keyword evidence="5" id="KW-0449">Lipoprotein</keyword>
<dbReference type="PANTHER" id="PTHR34512:SF30">
    <property type="entry name" value="OUTER MEMBRANE PROTEIN ASSEMBLY FACTOR BAMB"/>
    <property type="match status" value="1"/>
</dbReference>
<evidence type="ECO:0000256" key="3">
    <source>
        <dbReference type="ARBA" id="ARBA00023237"/>
    </source>
</evidence>
<keyword evidence="3" id="KW-0998">Cell outer membrane</keyword>
<evidence type="ECO:0000256" key="2">
    <source>
        <dbReference type="ARBA" id="ARBA00023136"/>
    </source>
</evidence>
<proteinExistence type="inferred from homology"/>
<dbReference type="AlphaFoldDB" id="A0A3B0Z0A8"/>
<organism evidence="5">
    <name type="scientific">hydrothermal vent metagenome</name>
    <dbReference type="NCBI Taxonomy" id="652676"/>
    <lineage>
        <taxon>unclassified sequences</taxon>
        <taxon>metagenomes</taxon>
        <taxon>ecological metagenomes</taxon>
    </lineage>
</organism>
<evidence type="ECO:0000259" key="4">
    <source>
        <dbReference type="Pfam" id="PF13360"/>
    </source>
</evidence>
<dbReference type="EMBL" id="UOFL01000207">
    <property type="protein sequence ID" value="VAW80962.1"/>
    <property type="molecule type" value="Genomic_DNA"/>
</dbReference>
<keyword evidence="2" id="KW-0472">Membrane</keyword>
<feature type="domain" description="Pyrrolo-quinoline quinone repeat" evidence="4">
    <location>
        <begin position="84"/>
        <end position="315"/>
    </location>
</feature>
<evidence type="ECO:0000256" key="1">
    <source>
        <dbReference type="ARBA" id="ARBA00022729"/>
    </source>
</evidence>
<dbReference type="SMART" id="SM00564">
    <property type="entry name" value="PQQ"/>
    <property type="match status" value="7"/>
</dbReference>
<dbReference type="InterPro" id="IPR018391">
    <property type="entry name" value="PQQ_b-propeller_rpt"/>
</dbReference>
<dbReference type="HAMAP" id="MF_00923">
    <property type="entry name" value="OM_assembly_BamB"/>
    <property type="match status" value="1"/>
</dbReference>
<dbReference type="NCBIfam" id="TIGR03300">
    <property type="entry name" value="assembly_YfgL"/>
    <property type="match status" value="1"/>
</dbReference>
<dbReference type="PANTHER" id="PTHR34512">
    <property type="entry name" value="CELL SURFACE PROTEIN"/>
    <property type="match status" value="1"/>
</dbReference>